<feature type="domain" description="Four-carbon acid sugar kinase nucleotide binding" evidence="8">
    <location>
        <begin position="237"/>
        <end position="404"/>
    </location>
</feature>
<evidence type="ECO:0000259" key="8">
    <source>
        <dbReference type="Pfam" id="PF17042"/>
    </source>
</evidence>
<dbReference type="Gene3D" id="3.40.50.10840">
    <property type="entry name" value="Putative sugar-binding, N-terminal domain"/>
    <property type="match status" value="1"/>
</dbReference>
<evidence type="ECO:0000313" key="10">
    <source>
        <dbReference type="Proteomes" id="UP000063147"/>
    </source>
</evidence>
<keyword evidence="2" id="KW-0808">Transferase</keyword>
<keyword evidence="5" id="KW-0067">ATP-binding</keyword>
<dbReference type="GO" id="GO:0016301">
    <property type="term" value="F:kinase activity"/>
    <property type="evidence" value="ECO:0007669"/>
    <property type="project" value="UniProtKB-KW"/>
</dbReference>
<reference evidence="9 10" key="1">
    <citation type="submission" date="2015-09" db="EMBL/GenBank/DDBJ databases">
        <authorList>
            <person name="Jackson K.R."/>
            <person name="Lunt B.L."/>
            <person name="Fisher J.N.B."/>
            <person name="Gardner A.V."/>
            <person name="Bailey M.E."/>
            <person name="Deus L.M."/>
            <person name="Earl A.S."/>
            <person name="Gibby P.D."/>
            <person name="Hartmann K.A."/>
            <person name="Liu J.E."/>
            <person name="Manci A.M."/>
            <person name="Nielsen D.A."/>
            <person name="Solomon M.B."/>
            <person name="Breakwell D.P."/>
            <person name="Burnett S.H."/>
            <person name="Grose J.H."/>
        </authorList>
    </citation>
    <scope>NUCLEOTIDE SEQUENCE [LARGE SCALE GENOMIC DNA]</scope>
    <source>
        <strain evidence="9 10">KCOM 1279</strain>
    </source>
</reference>
<proteinExistence type="inferred from homology"/>
<keyword evidence="3" id="KW-0547">Nucleotide-binding</keyword>
<organism evidence="9">
    <name type="scientific">Fusobacterium animalis</name>
    <dbReference type="NCBI Taxonomy" id="76859"/>
    <lineage>
        <taxon>Bacteria</taxon>
        <taxon>Fusobacteriati</taxon>
        <taxon>Fusobacteriota</taxon>
        <taxon>Fusobacteriia</taxon>
        <taxon>Fusobacteriales</taxon>
        <taxon>Fusobacteriaceae</taxon>
        <taxon>Fusobacterium</taxon>
    </lineage>
</organism>
<dbReference type="InterPro" id="IPR037051">
    <property type="entry name" value="4-carb_acid_sugar_kinase_N_sf"/>
</dbReference>
<keyword evidence="4" id="KW-0418">Kinase</keyword>
<evidence type="ECO:0000256" key="1">
    <source>
        <dbReference type="ARBA" id="ARBA00005715"/>
    </source>
</evidence>
<dbReference type="Proteomes" id="UP000063147">
    <property type="component" value="Chromosome"/>
</dbReference>
<comment type="similarity">
    <text evidence="1">Belongs to the four-carbon acid sugar kinase family.</text>
</comment>
<dbReference type="PATRIC" id="fig|76859.3.peg.1928"/>
<dbReference type="OrthoDB" id="9778478at2"/>
<sequence>MSIQYDKNKKKYLIIADDFTGANDTAVQIKKRGYPVKLIFSSSLKIKEKFVVIDTETRTLSAQKAYEYIKNITENLLKKQDFNFIYKKVDSTLRGNIIEEIKAINEIYHPEVIIFAPAFPKLERTTQNGVHKVKGIPILQTEFAKDPINPVQTDNIIEMLKKGFQEDVTYISLKTLYSLDNIKYDKEKYYTFDVETMEDIQKIAKLGLESNRKVLWIGSAGLIEGIFDILYPKKPSLGIVGSVSEVSSKQLLYAKDKGMNILELDISKILAFPEIEYNSSLEKSLSILKQKQNLIITSCLTKESLKKVMLYAEKNHITKEEIAKYIKDIFGKMVKSILKEVEVSGIFLTGGDTAISIIKNLEVEELEILLELSVGTVLLKITEGKYKELPIITKAGSFGDEKILYESMIKIKEGIL</sequence>
<name>A0A0M3USI5_9FUSO</name>
<evidence type="ECO:0008006" key="11">
    <source>
        <dbReference type="Google" id="ProtNLM"/>
    </source>
</evidence>
<dbReference type="Pfam" id="PF17042">
    <property type="entry name" value="NBD_C"/>
    <property type="match status" value="1"/>
</dbReference>
<gene>
    <name evidence="9" type="ORF">RN98_09550</name>
</gene>
<dbReference type="RefSeq" id="WP_060676585.1">
    <property type="nucleotide sequence ID" value="NZ_CP012713.1"/>
</dbReference>
<accession>A0A0M3USI5</accession>
<dbReference type="GO" id="GO:0005524">
    <property type="term" value="F:ATP binding"/>
    <property type="evidence" value="ECO:0007669"/>
    <property type="project" value="UniProtKB-KW"/>
</dbReference>
<dbReference type="InterPro" id="IPR010737">
    <property type="entry name" value="4-carb_acid_sugar_kinase_N"/>
</dbReference>
<evidence type="ECO:0000256" key="2">
    <source>
        <dbReference type="ARBA" id="ARBA00022679"/>
    </source>
</evidence>
<dbReference type="Pfam" id="PF07005">
    <property type="entry name" value="SBD_N"/>
    <property type="match status" value="1"/>
</dbReference>
<evidence type="ECO:0000256" key="3">
    <source>
        <dbReference type="ARBA" id="ARBA00022741"/>
    </source>
</evidence>
<keyword evidence="6" id="KW-0119">Carbohydrate metabolism</keyword>
<dbReference type="AlphaFoldDB" id="A0A0M3USI5"/>
<dbReference type="InterPro" id="IPR042213">
    <property type="entry name" value="NBD_C_sf"/>
</dbReference>
<evidence type="ECO:0000256" key="4">
    <source>
        <dbReference type="ARBA" id="ARBA00022777"/>
    </source>
</evidence>
<dbReference type="SUPFAM" id="SSF142764">
    <property type="entry name" value="YgbK-like"/>
    <property type="match status" value="1"/>
</dbReference>
<evidence type="ECO:0000313" key="9">
    <source>
        <dbReference type="EMBL" id="ALF18409.1"/>
    </source>
</evidence>
<feature type="domain" description="Four-carbon acid sugar kinase N-terminal" evidence="7">
    <location>
        <begin position="13"/>
        <end position="224"/>
    </location>
</feature>
<protein>
    <recommendedName>
        <fullName evidence="11">Four-carbon acid sugar kinase family protein</fullName>
    </recommendedName>
</protein>
<dbReference type="InterPro" id="IPR031475">
    <property type="entry name" value="NBD_C"/>
</dbReference>
<evidence type="ECO:0000256" key="6">
    <source>
        <dbReference type="ARBA" id="ARBA00023277"/>
    </source>
</evidence>
<evidence type="ECO:0000256" key="5">
    <source>
        <dbReference type="ARBA" id="ARBA00022840"/>
    </source>
</evidence>
<dbReference type="Gene3D" id="3.40.980.20">
    <property type="entry name" value="Four-carbon acid sugar kinase, nucleotide binding domain"/>
    <property type="match status" value="1"/>
</dbReference>
<evidence type="ECO:0000259" key="7">
    <source>
        <dbReference type="Pfam" id="PF07005"/>
    </source>
</evidence>
<dbReference type="EMBL" id="CP012713">
    <property type="protein sequence ID" value="ALF18409.1"/>
    <property type="molecule type" value="Genomic_DNA"/>
</dbReference>